<evidence type="ECO:0000256" key="4">
    <source>
        <dbReference type="ARBA" id="ARBA00011233"/>
    </source>
</evidence>
<dbReference type="Pfam" id="PF01081">
    <property type="entry name" value="Aldolase"/>
    <property type="match status" value="1"/>
</dbReference>
<evidence type="ECO:0000256" key="3">
    <source>
        <dbReference type="ARBA" id="ARBA00006906"/>
    </source>
</evidence>
<dbReference type="SUPFAM" id="SSF51569">
    <property type="entry name" value="Aldolase"/>
    <property type="match status" value="1"/>
</dbReference>
<comment type="caution">
    <text evidence="8">The sequence shown here is derived from an EMBL/GenBank/DDBJ whole genome shotgun (WGS) entry which is preliminary data.</text>
</comment>
<proteinExistence type="inferred from homology"/>
<reference evidence="8 9" key="1">
    <citation type="submission" date="2023-07" db="EMBL/GenBank/DDBJ databases">
        <title>Genomic Encyclopedia of Type Strains, Phase IV (KMG-IV): sequencing the most valuable type-strain genomes for metagenomic binning, comparative biology and taxonomic classification.</title>
        <authorList>
            <person name="Goeker M."/>
        </authorList>
    </citation>
    <scope>NUCLEOTIDE SEQUENCE [LARGE SCALE GENOMIC DNA]</scope>
    <source>
        <strain evidence="8 9">DSM 5896</strain>
    </source>
</reference>
<protein>
    <recommendedName>
        <fullName evidence="5">2-dehydro-3-deoxy-phosphogluconate aldolase</fullName>
        <ecNumber evidence="5">4.1.2.14</ecNumber>
    </recommendedName>
</protein>
<dbReference type="GO" id="GO:0008675">
    <property type="term" value="F:2-dehydro-3-deoxy-phosphogluconate aldolase activity"/>
    <property type="evidence" value="ECO:0007669"/>
    <property type="project" value="UniProtKB-EC"/>
</dbReference>
<sequence length="219" mass="22749">MMAASPLEQIEAIGVVPVIAIEEAGHAVALADALAEGGLPIAEITFRTRAAADVLATLKEKRPDFLAGAGTVLDLDSVRASKENGAKFALSPGFDPEIAAAAVAIGLPFAPGIMTPTDLTLAVRAGFRLCKFFPAGIAGGPKALEAIVAPFNHLGVRFIPTGGVSLETMGDWLKHRFVAAVGGTWIARPEDLREGRFADITAKARAAVERARAIRESAS</sequence>
<evidence type="ECO:0000313" key="9">
    <source>
        <dbReference type="Proteomes" id="UP001237448"/>
    </source>
</evidence>
<keyword evidence="9" id="KW-1185">Reference proteome</keyword>
<dbReference type="CDD" id="cd00452">
    <property type="entry name" value="KDPG_aldolase"/>
    <property type="match status" value="1"/>
</dbReference>
<comment type="pathway">
    <text evidence="2">Carbohydrate acid metabolism; 2-dehydro-3-deoxy-D-gluconate degradation; D-glyceraldehyde 3-phosphate and pyruvate from 2-dehydro-3-deoxy-D-gluconate: step 2/2.</text>
</comment>
<comment type="subunit">
    <text evidence="4">Homotrimer.</text>
</comment>
<dbReference type="PANTHER" id="PTHR30246:SF1">
    <property type="entry name" value="2-DEHYDRO-3-DEOXY-6-PHOSPHOGALACTONATE ALDOLASE-RELATED"/>
    <property type="match status" value="1"/>
</dbReference>
<evidence type="ECO:0000256" key="5">
    <source>
        <dbReference type="ARBA" id="ARBA00013063"/>
    </source>
</evidence>
<evidence type="ECO:0000256" key="6">
    <source>
        <dbReference type="ARBA" id="ARBA00023239"/>
    </source>
</evidence>
<comment type="similarity">
    <text evidence="3">Belongs to the KHG/KDPG aldolase family.</text>
</comment>
<accession>A0ABU0F990</accession>
<evidence type="ECO:0000256" key="7">
    <source>
        <dbReference type="ARBA" id="ARBA00023277"/>
    </source>
</evidence>
<dbReference type="Gene3D" id="3.20.20.70">
    <property type="entry name" value="Aldolase class I"/>
    <property type="match status" value="1"/>
</dbReference>
<comment type="catalytic activity">
    <reaction evidence="1">
        <text>2-dehydro-3-deoxy-6-phospho-D-gluconate = D-glyceraldehyde 3-phosphate + pyruvate</text>
        <dbReference type="Rhea" id="RHEA:17089"/>
        <dbReference type="ChEBI" id="CHEBI:15361"/>
        <dbReference type="ChEBI" id="CHEBI:57569"/>
        <dbReference type="ChEBI" id="CHEBI:59776"/>
        <dbReference type="EC" id="4.1.2.14"/>
    </reaction>
</comment>
<dbReference type="GO" id="GO:0106009">
    <property type="term" value="F:(4S)-4-hydroxy-2-oxoglutarate aldolase activity"/>
    <property type="evidence" value="ECO:0007669"/>
    <property type="project" value="UniProtKB-EC"/>
</dbReference>
<dbReference type="EC" id="4.1.2.14" evidence="5"/>
<dbReference type="InterPro" id="IPR013785">
    <property type="entry name" value="Aldolase_TIM"/>
</dbReference>
<evidence type="ECO:0000256" key="1">
    <source>
        <dbReference type="ARBA" id="ARBA00000654"/>
    </source>
</evidence>
<evidence type="ECO:0000313" key="8">
    <source>
        <dbReference type="EMBL" id="MDQ0391179.1"/>
    </source>
</evidence>
<keyword evidence="7" id="KW-0119">Carbohydrate metabolism</keyword>
<dbReference type="NCBIfam" id="TIGR01182">
    <property type="entry name" value="eda"/>
    <property type="match status" value="1"/>
</dbReference>
<dbReference type="PANTHER" id="PTHR30246">
    <property type="entry name" value="2-KETO-3-DEOXY-6-PHOSPHOGLUCONATE ALDOLASE"/>
    <property type="match status" value="1"/>
</dbReference>
<gene>
    <name evidence="8" type="ORF">J3R73_000971</name>
</gene>
<name>A0ABU0F990_9HYPH</name>
<dbReference type="PROSITE" id="PS00159">
    <property type="entry name" value="ALDOLASE_KDPG_KHG_1"/>
    <property type="match status" value="1"/>
</dbReference>
<organism evidence="8 9">
    <name type="scientific">Labrys monachus</name>
    <dbReference type="NCBI Taxonomy" id="217067"/>
    <lineage>
        <taxon>Bacteria</taxon>
        <taxon>Pseudomonadati</taxon>
        <taxon>Pseudomonadota</taxon>
        <taxon>Alphaproteobacteria</taxon>
        <taxon>Hyphomicrobiales</taxon>
        <taxon>Xanthobacteraceae</taxon>
        <taxon>Labrys</taxon>
    </lineage>
</organism>
<dbReference type="Proteomes" id="UP001237448">
    <property type="component" value="Unassembled WGS sequence"/>
</dbReference>
<dbReference type="InterPro" id="IPR031337">
    <property type="entry name" value="KDPG/KHG_AS_1"/>
</dbReference>
<dbReference type="EMBL" id="JAUSVK010000001">
    <property type="protein sequence ID" value="MDQ0391179.1"/>
    <property type="molecule type" value="Genomic_DNA"/>
</dbReference>
<keyword evidence="6 8" id="KW-0456">Lyase</keyword>
<dbReference type="InterPro" id="IPR000887">
    <property type="entry name" value="Aldlse_KDPG_KHG"/>
</dbReference>
<evidence type="ECO:0000256" key="2">
    <source>
        <dbReference type="ARBA" id="ARBA00004736"/>
    </source>
</evidence>